<evidence type="ECO:0000256" key="2">
    <source>
        <dbReference type="ARBA" id="ARBA00008520"/>
    </source>
</evidence>
<dbReference type="InterPro" id="IPR050490">
    <property type="entry name" value="Bact_solute-bd_prot1"/>
</dbReference>
<evidence type="ECO:0000256" key="3">
    <source>
        <dbReference type="SAM" id="SignalP"/>
    </source>
</evidence>
<dbReference type="PANTHER" id="PTHR43649">
    <property type="entry name" value="ARABINOSE-BINDING PROTEIN-RELATED"/>
    <property type="match status" value="1"/>
</dbReference>
<dbReference type="AlphaFoldDB" id="E1TJE4"/>
<name>E1TJE4_BURSG</name>
<feature type="chain" id="PRO_5003151840" evidence="3">
    <location>
        <begin position="37"/>
        <end position="437"/>
    </location>
</feature>
<proteinExistence type="inferred from homology"/>
<accession>E1TJE4</accession>
<gene>
    <name evidence="4" type="ordered locus">BC1003_3825</name>
</gene>
<dbReference type="Gene3D" id="3.40.190.10">
    <property type="entry name" value="Periplasmic binding protein-like II"/>
    <property type="match status" value="2"/>
</dbReference>
<dbReference type="CDD" id="cd13585">
    <property type="entry name" value="PBP2_TMBP_like"/>
    <property type="match status" value="1"/>
</dbReference>
<dbReference type="GO" id="GO:0042597">
    <property type="term" value="C:periplasmic space"/>
    <property type="evidence" value="ECO:0007669"/>
    <property type="project" value="UniProtKB-SubCell"/>
</dbReference>
<feature type="signal peptide" evidence="3">
    <location>
        <begin position="1"/>
        <end position="36"/>
    </location>
</feature>
<comment type="subcellular location">
    <subcellularLocation>
        <location evidence="1">Periplasm</location>
    </subcellularLocation>
</comment>
<dbReference type="HOGENOM" id="CLU_031285_9_2_4"/>
<dbReference type="InterPro" id="IPR006059">
    <property type="entry name" value="SBP"/>
</dbReference>
<dbReference type="KEGG" id="bgf:BC1003_3825"/>
<protein>
    <submittedName>
        <fullName evidence="4">Extracellular solute-binding protein family 1</fullName>
    </submittedName>
</protein>
<organism evidence="4">
    <name type="scientific">Burkholderia sp. (strain CCGE1003)</name>
    <dbReference type="NCBI Taxonomy" id="640512"/>
    <lineage>
        <taxon>Bacteria</taxon>
        <taxon>Pseudomonadati</taxon>
        <taxon>Pseudomonadota</taxon>
        <taxon>Betaproteobacteria</taxon>
        <taxon>Burkholderiales</taxon>
        <taxon>Burkholderiaceae</taxon>
        <taxon>Burkholderia</taxon>
    </lineage>
</organism>
<evidence type="ECO:0000313" key="4">
    <source>
        <dbReference type="EMBL" id="ADN59764.1"/>
    </source>
</evidence>
<dbReference type="Pfam" id="PF01547">
    <property type="entry name" value="SBP_bac_1"/>
    <property type="match status" value="1"/>
</dbReference>
<keyword evidence="3" id="KW-0732">Signal</keyword>
<comment type="similarity">
    <text evidence="2">Belongs to the bacterial solute-binding protein 1 family.</text>
</comment>
<dbReference type="STRING" id="640512.BC1003_3825"/>
<reference evidence="4" key="1">
    <citation type="submission" date="2010-09" db="EMBL/GenBank/DDBJ databases">
        <title>Complete sequence of chromosome2 of Burkholderia sp. CCGE1003.</title>
        <authorList>
            <consortium name="US DOE Joint Genome Institute"/>
            <person name="Lucas S."/>
            <person name="Copeland A."/>
            <person name="Lapidus A."/>
            <person name="Cheng J.-F."/>
            <person name="Bruce D."/>
            <person name="Goodwin L."/>
            <person name="Pitluck S."/>
            <person name="Daligault H."/>
            <person name="Davenport K."/>
            <person name="Detter J.C."/>
            <person name="Han C."/>
            <person name="Tapia R."/>
            <person name="Land M."/>
            <person name="Hauser L."/>
            <person name="Jeffries C."/>
            <person name="Kyrpides N."/>
            <person name="Ivanova N."/>
            <person name="Ovchinnikova G."/>
            <person name="Martinez-Romero E."/>
            <person name="Rogel M.A."/>
            <person name="Auchtung J."/>
            <person name="Tiedje J.M."/>
            <person name="Woyke T."/>
        </authorList>
    </citation>
    <scope>NUCLEOTIDE SEQUENCE</scope>
    <source>
        <strain evidence="4">CCGE1003</strain>
    </source>
</reference>
<evidence type="ECO:0000256" key="1">
    <source>
        <dbReference type="ARBA" id="ARBA00004418"/>
    </source>
</evidence>
<dbReference type="PANTHER" id="PTHR43649:SF12">
    <property type="entry name" value="DIACETYLCHITOBIOSE BINDING PROTEIN DASA"/>
    <property type="match status" value="1"/>
</dbReference>
<dbReference type="EMBL" id="CP002218">
    <property type="protein sequence ID" value="ADN59764.1"/>
    <property type="molecule type" value="Genomic_DNA"/>
</dbReference>
<dbReference type="eggNOG" id="COG1653">
    <property type="taxonomic scope" value="Bacteria"/>
</dbReference>
<sequence>MAMPKNIPKAETRVKPIPLLTACAFLGASVPMLATAQTCNVPVLKMLAQKSLGLSVMEKSLPDYQKRSGTRIEINYFGENDRRSKSRLDASTGAGSYQIYYVDEANVAEFASAGWIVPLLKYYPKDADYDDFLPGRRAVASYKGVAYFAPLIGGGDFLFYRRDILEKAHLPVPKTLDELVADIKKLNAPPNMYGWVARGQRGSGMNVWRWAPFMLAEGGTWTDRNQAPSFNSPGAVKATQLYRDLFKYAPPGSSTYDWSNALEAFRSGKVAFMIESTPFADWMEDPTKSSVADKVGYVRPPAPLPSAAYGHGLAISSVGAKDECTRQAAGKFIAWATGKDQEQARLRDNVFSDYNRSSTIKSDYFQKHVKPQILAGLNDTNPVTKVTIWSSPQWPDIGDNLGIALEEVFTGTQPDVQATLNDAVQYARDAMEHGVKK</sequence>
<dbReference type="SUPFAM" id="SSF53850">
    <property type="entry name" value="Periplasmic binding protein-like II"/>
    <property type="match status" value="1"/>
</dbReference>